<dbReference type="AlphaFoldDB" id="A0A2M8Z701"/>
<name>A0A2M8Z701_9FIRM</name>
<gene>
    <name evidence="1" type="ORF">H171_2751</name>
</gene>
<dbReference type="OrthoDB" id="9868469at2"/>
<dbReference type="RefSeq" id="WP_100305627.1">
    <property type="nucleotide sequence ID" value="NZ_PGET01000001.1"/>
</dbReference>
<evidence type="ECO:0000313" key="1">
    <source>
        <dbReference type="EMBL" id="PJJ29213.1"/>
    </source>
</evidence>
<sequence length="93" mass="10971">MEITKKITIRCPQDRYINLKEKLEKLNMTQSEYLNTLIENDLKDNNVVLNQKELICAISKISTCINHLGENYPEDEDVMKLKEEVRSSWRILS</sequence>
<organism evidence="1 2">
    <name type="scientific">[Clostridium] celerecrescens 18A</name>
    <dbReference type="NCBI Taxonomy" id="1286362"/>
    <lineage>
        <taxon>Bacteria</taxon>
        <taxon>Bacillati</taxon>
        <taxon>Bacillota</taxon>
        <taxon>Clostridia</taxon>
        <taxon>Lachnospirales</taxon>
        <taxon>Lachnospiraceae</taxon>
        <taxon>Lacrimispora</taxon>
    </lineage>
</organism>
<reference evidence="1 2" key="1">
    <citation type="submission" date="2017-11" db="EMBL/GenBank/DDBJ databases">
        <title>Understudied soil microbes with underappreciated capabilities: Untangling the Clostridium saccharolyticum group.</title>
        <authorList>
            <person name="Leschine S."/>
        </authorList>
    </citation>
    <scope>NUCLEOTIDE SEQUENCE [LARGE SCALE GENOMIC DNA]</scope>
    <source>
        <strain evidence="1 2">18A</strain>
    </source>
</reference>
<evidence type="ECO:0008006" key="3">
    <source>
        <dbReference type="Google" id="ProtNLM"/>
    </source>
</evidence>
<evidence type="ECO:0000313" key="2">
    <source>
        <dbReference type="Proteomes" id="UP000231092"/>
    </source>
</evidence>
<dbReference type="Proteomes" id="UP000231092">
    <property type="component" value="Unassembled WGS sequence"/>
</dbReference>
<accession>A0A2M8Z701</accession>
<protein>
    <recommendedName>
        <fullName evidence="3">Ribbon-helix-helix CopG family protein</fullName>
    </recommendedName>
</protein>
<comment type="caution">
    <text evidence="1">The sequence shown here is derived from an EMBL/GenBank/DDBJ whole genome shotgun (WGS) entry which is preliminary data.</text>
</comment>
<dbReference type="EMBL" id="PGET01000001">
    <property type="protein sequence ID" value="PJJ29213.1"/>
    <property type="molecule type" value="Genomic_DNA"/>
</dbReference>
<proteinExistence type="predicted"/>